<evidence type="ECO:0000313" key="3">
    <source>
        <dbReference type="Proteomes" id="UP000053424"/>
    </source>
</evidence>
<evidence type="ECO:0000259" key="1">
    <source>
        <dbReference type="PROSITE" id="PS50011"/>
    </source>
</evidence>
<dbReference type="Gene3D" id="1.10.510.10">
    <property type="entry name" value="Transferase(Phosphotransferase) domain 1"/>
    <property type="match status" value="1"/>
</dbReference>
<dbReference type="PROSITE" id="PS50011">
    <property type="entry name" value="PROTEIN_KINASE_DOM"/>
    <property type="match status" value="1"/>
</dbReference>
<dbReference type="OrthoDB" id="3269050at2759"/>
<dbReference type="SUPFAM" id="SSF56112">
    <property type="entry name" value="Protein kinase-like (PK-like)"/>
    <property type="match status" value="1"/>
</dbReference>
<dbReference type="InterPro" id="IPR011009">
    <property type="entry name" value="Kinase-like_dom_sf"/>
</dbReference>
<accession>A0A0C2Y8C1</accession>
<dbReference type="InterPro" id="IPR000719">
    <property type="entry name" value="Prot_kinase_dom"/>
</dbReference>
<dbReference type="STRING" id="686832.A0A0C2Y8C1"/>
<evidence type="ECO:0000313" key="2">
    <source>
        <dbReference type="EMBL" id="KIM37257.1"/>
    </source>
</evidence>
<sequence>MTRAGVTCVFDPRYNDERDKSGRNPRVWTIEAETEAVRCLEEIAEGRHPDDFTVQFLYREGDAKPFLWEEDYYRYLKESAESEGTVIPKLHRSDNVVPPAQTHGIEPPAVPLEYIPGMTLAEYKASKRPNIPSAIFRPQFDAISKFGDGGVFHGDISGSNILVSPSEVPVRAVLIDFGRAGLREEGELEEDWTDICRFHRDEMMFVSTLIN</sequence>
<dbReference type="Proteomes" id="UP000053424">
    <property type="component" value="Unassembled WGS sequence"/>
</dbReference>
<dbReference type="GO" id="GO:0005524">
    <property type="term" value="F:ATP binding"/>
    <property type="evidence" value="ECO:0007669"/>
    <property type="project" value="InterPro"/>
</dbReference>
<proteinExistence type="predicted"/>
<protein>
    <recommendedName>
        <fullName evidence="1">Protein kinase domain-containing protein</fullName>
    </recommendedName>
</protein>
<gene>
    <name evidence="2" type="ORF">M413DRAFT_30985</name>
</gene>
<keyword evidence="3" id="KW-1185">Reference proteome</keyword>
<dbReference type="EMBL" id="KN831798">
    <property type="protein sequence ID" value="KIM37257.1"/>
    <property type="molecule type" value="Genomic_DNA"/>
</dbReference>
<dbReference type="AlphaFoldDB" id="A0A0C2Y8C1"/>
<feature type="domain" description="Protein kinase" evidence="1">
    <location>
        <begin position="1"/>
        <end position="211"/>
    </location>
</feature>
<name>A0A0C2Y8C1_HEBCY</name>
<dbReference type="GO" id="GO:0004672">
    <property type="term" value="F:protein kinase activity"/>
    <property type="evidence" value="ECO:0007669"/>
    <property type="project" value="InterPro"/>
</dbReference>
<reference evidence="2 3" key="1">
    <citation type="submission" date="2014-04" db="EMBL/GenBank/DDBJ databases">
        <authorList>
            <consortium name="DOE Joint Genome Institute"/>
            <person name="Kuo A."/>
            <person name="Gay G."/>
            <person name="Dore J."/>
            <person name="Kohler A."/>
            <person name="Nagy L.G."/>
            <person name="Floudas D."/>
            <person name="Copeland A."/>
            <person name="Barry K.W."/>
            <person name="Cichocki N."/>
            <person name="Veneault-Fourrey C."/>
            <person name="LaButti K."/>
            <person name="Lindquist E.A."/>
            <person name="Lipzen A."/>
            <person name="Lundell T."/>
            <person name="Morin E."/>
            <person name="Murat C."/>
            <person name="Sun H."/>
            <person name="Tunlid A."/>
            <person name="Henrissat B."/>
            <person name="Grigoriev I.V."/>
            <person name="Hibbett D.S."/>
            <person name="Martin F."/>
            <person name="Nordberg H.P."/>
            <person name="Cantor M.N."/>
            <person name="Hua S.X."/>
        </authorList>
    </citation>
    <scope>NUCLEOTIDE SEQUENCE [LARGE SCALE GENOMIC DNA]</scope>
    <source>
        <strain evidence="3">h7</strain>
    </source>
</reference>
<dbReference type="HOGENOM" id="CLU_054599_1_0_1"/>
<organism evidence="2 3">
    <name type="scientific">Hebeloma cylindrosporum</name>
    <dbReference type="NCBI Taxonomy" id="76867"/>
    <lineage>
        <taxon>Eukaryota</taxon>
        <taxon>Fungi</taxon>
        <taxon>Dikarya</taxon>
        <taxon>Basidiomycota</taxon>
        <taxon>Agaricomycotina</taxon>
        <taxon>Agaricomycetes</taxon>
        <taxon>Agaricomycetidae</taxon>
        <taxon>Agaricales</taxon>
        <taxon>Agaricineae</taxon>
        <taxon>Hymenogastraceae</taxon>
        <taxon>Hebeloma</taxon>
    </lineage>
</organism>
<reference evidence="3" key="2">
    <citation type="submission" date="2015-01" db="EMBL/GenBank/DDBJ databases">
        <title>Evolutionary Origins and Diversification of the Mycorrhizal Mutualists.</title>
        <authorList>
            <consortium name="DOE Joint Genome Institute"/>
            <consortium name="Mycorrhizal Genomics Consortium"/>
            <person name="Kohler A."/>
            <person name="Kuo A."/>
            <person name="Nagy L.G."/>
            <person name="Floudas D."/>
            <person name="Copeland A."/>
            <person name="Barry K.W."/>
            <person name="Cichocki N."/>
            <person name="Veneault-Fourrey C."/>
            <person name="LaButti K."/>
            <person name="Lindquist E.A."/>
            <person name="Lipzen A."/>
            <person name="Lundell T."/>
            <person name="Morin E."/>
            <person name="Murat C."/>
            <person name="Riley R."/>
            <person name="Ohm R."/>
            <person name="Sun H."/>
            <person name="Tunlid A."/>
            <person name="Henrissat B."/>
            <person name="Grigoriev I.V."/>
            <person name="Hibbett D.S."/>
            <person name="Martin F."/>
        </authorList>
    </citation>
    <scope>NUCLEOTIDE SEQUENCE [LARGE SCALE GENOMIC DNA]</scope>
    <source>
        <strain evidence="3">h7</strain>
    </source>
</reference>